<dbReference type="PANTHER" id="PTHR31391">
    <property type="entry name" value="B3 DOMAIN-CONTAINING PROTEIN OS11G0197600-RELATED"/>
    <property type="match status" value="1"/>
</dbReference>
<dbReference type="InterPro" id="IPR044837">
    <property type="entry name" value="REM16-like"/>
</dbReference>
<dbReference type="CDD" id="cd10017">
    <property type="entry name" value="B3_DNA"/>
    <property type="match status" value="3"/>
</dbReference>
<dbReference type="SUPFAM" id="SSF101936">
    <property type="entry name" value="DNA-binding pseudobarrel domain"/>
    <property type="match status" value="3"/>
</dbReference>
<dbReference type="GO" id="GO:0003677">
    <property type="term" value="F:DNA binding"/>
    <property type="evidence" value="ECO:0007669"/>
    <property type="project" value="UniProtKB-KW"/>
</dbReference>
<gene>
    <name evidence="8" type="ORF">FSB_LOCUS61990</name>
</gene>
<evidence type="ECO:0000256" key="6">
    <source>
        <dbReference type="SAM" id="MobiDB-lite"/>
    </source>
</evidence>
<feature type="region of interest" description="Disordered" evidence="6">
    <location>
        <begin position="120"/>
        <end position="151"/>
    </location>
</feature>
<evidence type="ECO:0000259" key="7">
    <source>
        <dbReference type="PROSITE" id="PS50863"/>
    </source>
</evidence>
<dbReference type="InterPro" id="IPR003340">
    <property type="entry name" value="B3_DNA-bd"/>
</dbReference>
<comment type="subcellular location">
    <subcellularLocation>
        <location evidence="1">Nucleus</location>
    </subcellularLocation>
</comment>
<dbReference type="Pfam" id="PF02362">
    <property type="entry name" value="B3"/>
    <property type="match status" value="2"/>
</dbReference>
<evidence type="ECO:0000256" key="5">
    <source>
        <dbReference type="ARBA" id="ARBA00023242"/>
    </source>
</evidence>
<name>A0A2N9JB49_FAGSY</name>
<keyword evidence="4" id="KW-0804">Transcription</keyword>
<evidence type="ECO:0000256" key="4">
    <source>
        <dbReference type="ARBA" id="ARBA00023163"/>
    </source>
</evidence>
<evidence type="ECO:0000256" key="2">
    <source>
        <dbReference type="ARBA" id="ARBA00023015"/>
    </source>
</evidence>
<keyword evidence="2" id="KW-0805">Transcription regulation</keyword>
<evidence type="ECO:0000256" key="1">
    <source>
        <dbReference type="ARBA" id="ARBA00004123"/>
    </source>
</evidence>
<keyword evidence="3" id="KW-0238">DNA-binding</keyword>
<feature type="domain" description="TF-B3" evidence="7">
    <location>
        <begin position="3"/>
        <end position="96"/>
    </location>
</feature>
<dbReference type="AlphaFoldDB" id="A0A2N9JB49"/>
<reference evidence="8" key="1">
    <citation type="submission" date="2018-02" db="EMBL/GenBank/DDBJ databases">
        <authorList>
            <person name="Cohen D.B."/>
            <person name="Kent A.D."/>
        </authorList>
    </citation>
    <scope>NUCLEOTIDE SEQUENCE</scope>
</reference>
<dbReference type="PROSITE" id="PS50863">
    <property type="entry name" value="B3"/>
    <property type="match status" value="3"/>
</dbReference>
<feature type="domain" description="TF-B3" evidence="7">
    <location>
        <begin position="208"/>
        <end position="309"/>
    </location>
</feature>
<proteinExistence type="predicted"/>
<sequence length="437" mass="50129">MSHFFKIILPKSLRDGKLRIPTEFINKYGQGLSNLAFLKVPNGAQWEVELAECDGGVWLSKGWLDFAKYYSVQPGHFIVFRYEGNSVFHVLIFEETALEIEHYRSDGEEAKLDGEFEAPNMEETKGETSLPKKCTQPKETKLEKSKSKANANTTNREFKAKEDDIFISSTGPCPESEVLRRIEPLTSDEKFRALQKARSALKTENPYFMVAMQASYVRSALFLHIPAYFVKKYLSSNKHVGDVILSMSDGRNWTVKYSCPKFTTKLHGKFYCGWNEFALDNNLKVGDVCAFELIEGTQMHFKVSIFRFTEEHCPLSDIIFLPWKEGEGMSKKAKLNDSEKAKALGRTSAFTSKRPVFKVVMQPSYITFEANMLIPNDFAEKYMREKRCNVILEASGGRWLVKYVLRTCNGYKKPELCSGWRQGRIQEFRSGWAAFVF</sequence>
<keyword evidence="5" id="KW-0539">Nucleus</keyword>
<evidence type="ECO:0000256" key="3">
    <source>
        <dbReference type="ARBA" id="ARBA00023125"/>
    </source>
</evidence>
<feature type="compositionally biased region" description="Basic and acidic residues" evidence="6">
    <location>
        <begin position="136"/>
        <end position="146"/>
    </location>
</feature>
<dbReference type="PANTHER" id="PTHR31391:SF81">
    <property type="entry name" value="TF-B3 DOMAIN-CONTAINING PROTEIN"/>
    <property type="match status" value="1"/>
</dbReference>
<feature type="domain" description="TF-B3" evidence="7">
    <location>
        <begin position="357"/>
        <end position="437"/>
    </location>
</feature>
<protein>
    <recommendedName>
        <fullName evidence="7">TF-B3 domain-containing protein</fullName>
    </recommendedName>
</protein>
<accession>A0A2N9JB49</accession>
<evidence type="ECO:0000313" key="8">
    <source>
        <dbReference type="EMBL" id="SPD34108.1"/>
    </source>
</evidence>
<dbReference type="GO" id="GO:0005634">
    <property type="term" value="C:nucleus"/>
    <property type="evidence" value="ECO:0007669"/>
    <property type="project" value="UniProtKB-SubCell"/>
</dbReference>
<dbReference type="InterPro" id="IPR015300">
    <property type="entry name" value="DNA-bd_pseudobarrel_sf"/>
</dbReference>
<organism evidence="8">
    <name type="scientific">Fagus sylvatica</name>
    <name type="common">Beechnut</name>
    <dbReference type="NCBI Taxonomy" id="28930"/>
    <lineage>
        <taxon>Eukaryota</taxon>
        <taxon>Viridiplantae</taxon>
        <taxon>Streptophyta</taxon>
        <taxon>Embryophyta</taxon>
        <taxon>Tracheophyta</taxon>
        <taxon>Spermatophyta</taxon>
        <taxon>Magnoliopsida</taxon>
        <taxon>eudicotyledons</taxon>
        <taxon>Gunneridae</taxon>
        <taxon>Pentapetalae</taxon>
        <taxon>rosids</taxon>
        <taxon>fabids</taxon>
        <taxon>Fagales</taxon>
        <taxon>Fagaceae</taxon>
        <taxon>Fagus</taxon>
    </lineage>
</organism>
<dbReference type="SMART" id="SM01019">
    <property type="entry name" value="B3"/>
    <property type="match status" value="2"/>
</dbReference>
<dbReference type="Gene3D" id="2.40.330.10">
    <property type="entry name" value="DNA-binding pseudobarrel domain"/>
    <property type="match status" value="3"/>
</dbReference>
<dbReference type="EMBL" id="OIVN01006490">
    <property type="protein sequence ID" value="SPD34108.1"/>
    <property type="molecule type" value="Genomic_DNA"/>
</dbReference>